<proteinExistence type="predicted"/>
<organism evidence="1">
    <name type="scientific">Fervidobacterium pennivorans</name>
    <dbReference type="NCBI Taxonomy" id="93466"/>
    <lineage>
        <taxon>Bacteria</taxon>
        <taxon>Thermotogati</taxon>
        <taxon>Thermotogota</taxon>
        <taxon>Thermotogae</taxon>
        <taxon>Thermotogales</taxon>
        <taxon>Fervidobacteriaceae</taxon>
        <taxon>Fervidobacterium</taxon>
    </lineage>
</organism>
<name>A0A7V4KDY0_FERPE</name>
<dbReference type="EMBL" id="DSZZ01000331">
    <property type="protein sequence ID" value="HGU53259.1"/>
    <property type="molecule type" value="Genomic_DNA"/>
</dbReference>
<evidence type="ECO:0000313" key="1">
    <source>
        <dbReference type="EMBL" id="HGU53259.1"/>
    </source>
</evidence>
<protein>
    <submittedName>
        <fullName evidence="1">Uncharacterized protein</fullName>
    </submittedName>
</protein>
<comment type="caution">
    <text evidence="1">The sequence shown here is derived from an EMBL/GenBank/DDBJ whole genome shotgun (WGS) entry which is preliminary data.</text>
</comment>
<dbReference type="AlphaFoldDB" id="A0A7V4KDY0"/>
<gene>
    <name evidence="1" type="ORF">ENT78_07055</name>
</gene>
<accession>A0A7V4KDY0</accession>
<reference evidence="1" key="1">
    <citation type="journal article" date="2020" name="mSystems">
        <title>Genome- and Community-Level Interaction Insights into Carbon Utilization and Element Cycling Functions of Hydrothermarchaeota in Hydrothermal Sediment.</title>
        <authorList>
            <person name="Zhou Z."/>
            <person name="Liu Y."/>
            <person name="Xu W."/>
            <person name="Pan J."/>
            <person name="Luo Z.H."/>
            <person name="Li M."/>
        </authorList>
    </citation>
    <scope>NUCLEOTIDE SEQUENCE [LARGE SCALE GENOMIC DNA]</scope>
    <source>
        <strain evidence="1">SpSt-61</strain>
    </source>
</reference>
<sequence length="149" mass="17619">MIVVEDFRDYIVLIQIPDGKSECDFYVWYAKFVGKDIECKIPTHDDLAKWYSKLKELSEEVDEHLIKAVVRLIRDKMSVEEIIEKYFAKLDVNIRLEISKFLSTLKWVSLQEDTNYPPPKYLGSKYTLAVYALLESGFNLKEIRRVIKF</sequence>